<dbReference type="Gene3D" id="3.40.190.150">
    <property type="entry name" value="Bordetella uptake gene, domain 1"/>
    <property type="match status" value="1"/>
</dbReference>
<dbReference type="SUPFAM" id="SSF53850">
    <property type="entry name" value="Periplasmic binding protein-like II"/>
    <property type="match status" value="1"/>
</dbReference>
<organism evidence="3 4">
    <name type="scientific">Sphaerotilus natans subsp. natans DSM 6575</name>
    <dbReference type="NCBI Taxonomy" id="1286631"/>
    <lineage>
        <taxon>Bacteria</taxon>
        <taxon>Pseudomonadati</taxon>
        <taxon>Pseudomonadota</taxon>
        <taxon>Betaproteobacteria</taxon>
        <taxon>Burkholderiales</taxon>
        <taxon>Sphaerotilaceae</taxon>
        <taxon>Sphaerotilus</taxon>
    </lineage>
</organism>
<feature type="signal peptide" evidence="2">
    <location>
        <begin position="1"/>
        <end position="33"/>
    </location>
</feature>
<evidence type="ECO:0000256" key="1">
    <source>
        <dbReference type="ARBA" id="ARBA00006987"/>
    </source>
</evidence>
<dbReference type="PIRSF" id="PIRSF017082">
    <property type="entry name" value="YflP"/>
    <property type="match status" value="1"/>
</dbReference>
<evidence type="ECO:0000313" key="3">
    <source>
        <dbReference type="EMBL" id="KDB51298.1"/>
    </source>
</evidence>
<dbReference type="STRING" id="34103.SAMN05421778_11710"/>
<dbReference type="InterPro" id="IPR005064">
    <property type="entry name" value="BUG"/>
</dbReference>
<dbReference type="Gene3D" id="3.40.190.10">
    <property type="entry name" value="Periplasmic binding protein-like II"/>
    <property type="match status" value="1"/>
</dbReference>
<dbReference type="eggNOG" id="COG3181">
    <property type="taxonomic scope" value="Bacteria"/>
</dbReference>
<keyword evidence="4" id="KW-1185">Reference proteome</keyword>
<name>A0A059KJK3_9BURK</name>
<proteinExistence type="inferred from homology"/>
<evidence type="ECO:0008006" key="5">
    <source>
        <dbReference type="Google" id="ProtNLM"/>
    </source>
</evidence>
<dbReference type="InterPro" id="IPR042100">
    <property type="entry name" value="Bug_dom1"/>
</dbReference>
<evidence type="ECO:0000256" key="2">
    <source>
        <dbReference type="SAM" id="SignalP"/>
    </source>
</evidence>
<dbReference type="CDD" id="cd13578">
    <property type="entry name" value="PBP2_Bug27"/>
    <property type="match status" value="1"/>
</dbReference>
<gene>
    <name evidence="3" type="ORF">X805_31110</name>
</gene>
<dbReference type="PANTHER" id="PTHR42928">
    <property type="entry name" value="TRICARBOXYLATE-BINDING PROTEIN"/>
    <property type="match status" value="1"/>
</dbReference>
<dbReference type="EMBL" id="AZRA01000089">
    <property type="protein sequence ID" value="KDB51298.1"/>
    <property type="molecule type" value="Genomic_DNA"/>
</dbReference>
<dbReference type="InterPro" id="IPR006311">
    <property type="entry name" value="TAT_signal"/>
</dbReference>
<keyword evidence="2" id="KW-0732">Signal</keyword>
<evidence type="ECO:0000313" key="4">
    <source>
        <dbReference type="Proteomes" id="UP000026714"/>
    </source>
</evidence>
<dbReference type="PATRIC" id="fig|1286631.3.peg.3035"/>
<comment type="similarity">
    <text evidence="1">Belongs to the UPF0065 (bug) family.</text>
</comment>
<dbReference type="PANTHER" id="PTHR42928:SF5">
    <property type="entry name" value="BLR1237 PROTEIN"/>
    <property type="match status" value="1"/>
</dbReference>
<reference evidence="3 4" key="1">
    <citation type="journal article" date="2014" name="FEMS Microbiol. Ecol.">
        <title>Sphaerotilus natans encrusted with nanoball-shaped Fe(III) oxide minerals formed by nitrate-reducing mixotrophic Fe(II) oxidation.</title>
        <authorList>
            <person name="Park S."/>
            <person name="Kim D.H."/>
            <person name="Lee J.H."/>
            <person name="Hur H.G."/>
        </authorList>
    </citation>
    <scope>NUCLEOTIDE SEQUENCE [LARGE SCALE GENOMIC DNA]</scope>
    <source>
        <strain evidence="3 4">DSM 6575</strain>
    </source>
</reference>
<protein>
    <recommendedName>
        <fullName evidence="5">Tripartite tricarboxylate transporter substrate binding protein</fullName>
    </recommendedName>
</protein>
<sequence>MDRIDRCSRRDALGALAAGTLAALGLPATGAQAEEAATWPAAKPITWVVPFTPGGSTDVIGRTLAQKLGEALKQTVVVDNRPGTGGGIGAASVAKAAPDGYTLMGGTISSHAINASLYRKLPYDPVKDFEPVSLVAFLPNVLLVNPNLGVNSVADLIALLKKDERRRTFASSGAGTSTHLAGELFADLIDVPLTHIAYKGTPPAMVDVSSGQVTFMFDQMTAALPLLQSGKLKLLAVTTAKRFALAPDTPTMIEAGVPGFEMASWQAVYAPKGTPRPIVQRLNAEIVRALKQPDVREKLGRQLGMELVGSTSEELAALMQREIPRWAALVKKSGASTD</sequence>
<comment type="caution">
    <text evidence="3">The sequence shown here is derived from an EMBL/GenBank/DDBJ whole genome shotgun (WGS) entry which is preliminary data.</text>
</comment>
<dbReference type="Pfam" id="PF03401">
    <property type="entry name" value="TctC"/>
    <property type="match status" value="1"/>
</dbReference>
<accession>A0A059KJK3</accession>
<dbReference type="RefSeq" id="WP_037483886.1">
    <property type="nucleotide sequence ID" value="NZ_AZRA01000089.1"/>
</dbReference>
<dbReference type="AlphaFoldDB" id="A0A059KJK3"/>
<dbReference type="PROSITE" id="PS51318">
    <property type="entry name" value="TAT"/>
    <property type="match status" value="1"/>
</dbReference>
<dbReference type="Proteomes" id="UP000026714">
    <property type="component" value="Unassembled WGS sequence"/>
</dbReference>
<feature type="chain" id="PRO_5001579594" description="Tripartite tricarboxylate transporter substrate binding protein" evidence="2">
    <location>
        <begin position="34"/>
        <end position="338"/>
    </location>
</feature>